<dbReference type="EMBL" id="WNKQ01000014">
    <property type="protein sequence ID" value="KAF5846932.1"/>
    <property type="molecule type" value="Genomic_DNA"/>
</dbReference>
<dbReference type="Proteomes" id="UP000624244">
    <property type="component" value="Unassembled WGS sequence"/>
</dbReference>
<comment type="caution">
    <text evidence="1">The sequence shown here is derived from an EMBL/GenBank/DDBJ whole genome shotgun (WGS) entry which is preliminary data.</text>
</comment>
<gene>
    <name evidence="1" type="ORF">GGP41_003165</name>
</gene>
<evidence type="ECO:0000313" key="1">
    <source>
        <dbReference type="EMBL" id="KAF5846932.1"/>
    </source>
</evidence>
<organism evidence="1 2">
    <name type="scientific">Cochliobolus sativus</name>
    <name type="common">Common root rot and spot blotch fungus</name>
    <name type="synonym">Bipolaris sorokiniana</name>
    <dbReference type="NCBI Taxonomy" id="45130"/>
    <lineage>
        <taxon>Eukaryota</taxon>
        <taxon>Fungi</taxon>
        <taxon>Dikarya</taxon>
        <taxon>Ascomycota</taxon>
        <taxon>Pezizomycotina</taxon>
        <taxon>Dothideomycetes</taxon>
        <taxon>Pleosporomycetidae</taxon>
        <taxon>Pleosporales</taxon>
        <taxon>Pleosporineae</taxon>
        <taxon>Pleosporaceae</taxon>
        <taxon>Bipolaris</taxon>
    </lineage>
</organism>
<name>A0A8H6DSZ7_COCSA</name>
<proteinExistence type="predicted"/>
<sequence>MSSSRRRSALWLPGPLPGPRVSKFLTIPAIKRHSLLRLHPPSLLVLIGNGTSPTTYAAPLAALRRNPSLNVSPKPALPCMCMLLIRPTQ</sequence>
<protein>
    <submittedName>
        <fullName evidence="1">Uncharacterized protein</fullName>
    </submittedName>
</protein>
<evidence type="ECO:0000313" key="2">
    <source>
        <dbReference type="Proteomes" id="UP000624244"/>
    </source>
</evidence>
<reference evidence="1" key="1">
    <citation type="submission" date="2019-11" db="EMBL/GenBank/DDBJ databases">
        <title>Bipolaris sorokiniana Genome sequencing.</title>
        <authorList>
            <person name="Wang H."/>
        </authorList>
    </citation>
    <scope>NUCLEOTIDE SEQUENCE</scope>
</reference>
<accession>A0A8H6DSZ7</accession>
<dbReference type="AlphaFoldDB" id="A0A8H6DSZ7"/>